<dbReference type="RefSeq" id="XP_029762406.1">
    <property type="nucleotide sequence ID" value="XM_029899143.1"/>
</dbReference>
<gene>
    <name evidence="2" type="ORF">M438DRAFT_173046</name>
</gene>
<name>A0A074XRE0_AURPU</name>
<proteinExistence type="predicted"/>
<evidence type="ECO:0000313" key="3">
    <source>
        <dbReference type="Proteomes" id="UP000030706"/>
    </source>
</evidence>
<sequence>MQDVKRGKDNNQEKEFKTRCEHPSCLLFHCRHDVKLCSSPSNIPSSPVLATRCLKDTRPPNRALLQPTALHSQQSDKRSLAAGLYILALHAFNELLGSALPPGRKRSRSLIASRTHGQVGHIRAGQRGPKIQGSTSYPSRPLRLEQPTVLTTTLMAACLPPKQRPPARTTEDPSDQPQARPTRPTYNCHLQLLQVAFCSDPMSGAQYYGNTQCAS</sequence>
<dbReference type="EMBL" id="KL584978">
    <property type="protein sequence ID" value="KEQ86219.1"/>
    <property type="molecule type" value="Genomic_DNA"/>
</dbReference>
<feature type="region of interest" description="Disordered" evidence="1">
    <location>
        <begin position="159"/>
        <end position="184"/>
    </location>
</feature>
<evidence type="ECO:0000256" key="1">
    <source>
        <dbReference type="SAM" id="MobiDB-lite"/>
    </source>
</evidence>
<evidence type="ECO:0000313" key="2">
    <source>
        <dbReference type="EMBL" id="KEQ86219.1"/>
    </source>
</evidence>
<reference evidence="2 3" key="1">
    <citation type="journal article" date="2014" name="BMC Genomics">
        <title>Genome sequencing of four Aureobasidium pullulans varieties: biotechnological potential, stress tolerance, and description of new species.</title>
        <authorList>
            <person name="Gostin Ar C."/>
            <person name="Ohm R.A."/>
            <person name="Kogej T."/>
            <person name="Sonjak S."/>
            <person name="Turk M."/>
            <person name="Zajc J."/>
            <person name="Zalar P."/>
            <person name="Grube M."/>
            <person name="Sun H."/>
            <person name="Han J."/>
            <person name="Sharma A."/>
            <person name="Chiniquy J."/>
            <person name="Ngan C.Y."/>
            <person name="Lipzen A."/>
            <person name="Barry K."/>
            <person name="Grigoriev I.V."/>
            <person name="Gunde-Cimerman N."/>
        </authorList>
    </citation>
    <scope>NUCLEOTIDE SEQUENCE [LARGE SCALE GENOMIC DNA]</scope>
    <source>
        <strain evidence="2 3">EXF-150</strain>
    </source>
</reference>
<dbReference type="GeneID" id="40741449"/>
<dbReference type="Proteomes" id="UP000030706">
    <property type="component" value="Unassembled WGS sequence"/>
</dbReference>
<organism evidence="2 3">
    <name type="scientific">Aureobasidium pullulans EXF-150</name>
    <dbReference type="NCBI Taxonomy" id="1043002"/>
    <lineage>
        <taxon>Eukaryota</taxon>
        <taxon>Fungi</taxon>
        <taxon>Dikarya</taxon>
        <taxon>Ascomycota</taxon>
        <taxon>Pezizomycotina</taxon>
        <taxon>Dothideomycetes</taxon>
        <taxon>Dothideomycetidae</taxon>
        <taxon>Dothideales</taxon>
        <taxon>Saccotheciaceae</taxon>
        <taxon>Aureobasidium</taxon>
    </lineage>
</organism>
<feature type="region of interest" description="Disordered" evidence="1">
    <location>
        <begin position="113"/>
        <end position="141"/>
    </location>
</feature>
<protein>
    <submittedName>
        <fullName evidence="2">Uncharacterized protein</fullName>
    </submittedName>
</protein>
<accession>A0A074XRE0</accession>
<dbReference type="HOGENOM" id="CLU_1283020_0_0_1"/>
<keyword evidence="3" id="KW-1185">Reference proteome</keyword>
<dbReference type="AlphaFoldDB" id="A0A074XRE0"/>